<comment type="caution">
    <text evidence="1">The sequence shown here is derived from an EMBL/GenBank/DDBJ whole genome shotgun (WGS) entry which is preliminary data.</text>
</comment>
<reference evidence="1" key="1">
    <citation type="submission" date="2023-04" db="EMBL/GenBank/DDBJ databases">
        <title>Draft Genome sequencing of Naganishia species isolated from polar environments using Oxford Nanopore Technology.</title>
        <authorList>
            <person name="Leo P."/>
            <person name="Venkateswaran K."/>
        </authorList>
    </citation>
    <scope>NUCLEOTIDE SEQUENCE</scope>
    <source>
        <strain evidence="1">MNA-CCFEE 5261</strain>
    </source>
</reference>
<gene>
    <name evidence="1" type="ORF">QFC19_000069</name>
</gene>
<dbReference type="Proteomes" id="UP001241377">
    <property type="component" value="Unassembled WGS sequence"/>
</dbReference>
<proteinExistence type="predicted"/>
<evidence type="ECO:0000313" key="1">
    <source>
        <dbReference type="EMBL" id="KAJ9113876.1"/>
    </source>
</evidence>
<keyword evidence="2" id="KW-1185">Reference proteome</keyword>
<accession>A0ACC2WST0</accession>
<organism evidence="1 2">
    <name type="scientific">Naganishia cerealis</name>
    <dbReference type="NCBI Taxonomy" id="610337"/>
    <lineage>
        <taxon>Eukaryota</taxon>
        <taxon>Fungi</taxon>
        <taxon>Dikarya</taxon>
        <taxon>Basidiomycota</taxon>
        <taxon>Agaricomycotina</taxon>
        <taxon>Tremellomycetes</taxon>
        <taxon>Filobasidiales</taxon>
        <taxon>Filobasidiaceae</taxon>
        <taxon>Naganishia</taxon>
    </lineage>
</organism>
<dbReference type="EMBL" id="JASBWR010000001">
    <property type="protein sequence ID" value="KAJ9113876.1"/>
    <property type="molecule type" value="Genomic_DNA"/>
</dbReference>
<evidence type="ECO:0000313" key="2">
    <source>
        <dbReference type="Proteomes" id="UP001241377"/>
    </source>
</evidence>
<name>A0ACC2WST0_9TREE</name>
<protein>
    <submittedName>
        <fullName evidence="1">Uncharacterized protein</fullName>
    </submittedName>
</protein>
<sequence length="240" mass="25318">MLSPPPTDRRETSTLQRATGLGGTPIPQTNAPERVSRDPLISSSDRGSVLIMSDTSPEEQAKARVEAQQVAAAAEAAHAHTRAMADAAALAAVGGGGSTNGSHHHPYHANPNSAASNPGSHNESPVTTPGDHGSTGTDGTSTTNILAGFVPPVPDPKTGRLDPNDPAVRACKFAIVVTVEDYANRYLTLLFDAVTEAALAMDKSKIPRPYKCPLCDRAFYRLEHQVSRPSSARQPLSFFF</sequence>